<gene>
    <name evidence="1" type="ORF">Tci_352014</name>
</gene>
<sequence length="77" mass="8979">MELSRSLKVDRKCFGYSESTWPYKSLPNAKNRLKTHASASTEYQYTLEDLSSFKSFKWNVLDIEPLFQSVHERSTLG</sequence>
<dbReference type="AlphaFoldDB" id="A0A699HA17"/>
<dbReference type="EMBL" id="BKCJ010130927">
    <property type="protein sequence ID" value="GEX80039.1"/>
    <property type="molecule type" value="Genomic_DNA"/>
</dbReference>
<proteinExistence type="predicted"/>
<comment type="caution">
    <text evidence="1">The sequence shown here is derived from an EMBL/GenBank/DDBJ whole genome shotgun (WGS) entry which is preliminary data.</text>
</comment>
<accession>A0A699HA17</accession>
<reference evidence="1" key="1">
    <citation type="journal article" date="2019" name="Sci. Rep.">
        <title>Draft genome of Tanacetum cinerariifolium, the natural source of mosquito coil.</title>
        <authorList>
            <person name="Yamashiro T."/>
            <person name="Shiraishi A."/>
            <person name="Satake H."/>
            <person name="Nakayama K."/>
        </authorList>
    </citation>
    <scope>NUCLEOTIDE SEQUENCE</scope>
</reference>
<evidence type="ECO:0000313" key="1">
    <source>
        <dbReference type="EMBL" id="GEX80039.1"/>
    </source>
</evidence>
<protein>
    <submittedName>
        <fullName evidence="1">Uncharacterized protein</fullName>
    </submittedName>
</protein>
<name>A0A699HA17_TANCI</name>
<organism evidence="1">
    <name type="scientific">Tanacetum cinerariifolium</name>
    <name type="common">Dalmatian daisy</name>
    <name type="synonym">Chrysanthemum cinerariifolium</name>
    <dbReference type="NCBI Taxonomy" id="118510"/>
    <lineage>
        <taxon>Eukaryota</taxon>
        <taxon>Viridiplantae</taxon>
        <taxon>Streptophyta</taxon>
        <taxon>Embryophyta</taxon>
        <taxon>Tracheophyta</taxon>
        <taxon>Spermatophyta</taxon>
        <taxon>Magnoliopsida</taxon>
        <taxon>eudicotyledons</taxon>
        <taxon>Gunneridae</taxon>
        <taxon>Pentapetalae</taxon>
        <taxon>asterids</taxon>
        <taxon>campanulids</taxon>
        <taxon>Asterales</taxon>
        <taxon>Asteraceae</taxon>
        <taxon>Asteroideae</taxon>
        <taxon>Anthemideae</taxon>
        <taxon>Anthemidinae</taxon>
        <taxon>Tanacetum</taxon>
    </lineage>
</organism>